<dbReference type="STRING" id="680198.SCAB_12321"/>
<dbReference type="NCBIfam" id="TIGR04268">
    <property type="entry name" value="FxSxx-COOH"/>
    <property type="match status" value="1"/>
</dbReference>
<evidence type="ECO:0008006" key="4">
    <source>
        <dbReference type="Google" id="ProtNLM"/>
    </source>
</evidence>
<dbReference type="Proteomes" id="UP000001444">
    <property type="component" value="Chromosome"/>
</dbReference>
<evidence type="ECO:0000256" key="1">
    <source>
        <dbReference type="SAM" id="MobiDB-lite"/>
    </source>
</evidence>
<dbReference type="eggNOG" id="ENOG50327CN">
    <property type="taxonomic scope" value="Bacteria"/>
</dbReference>
<proteinExistence type="predicted"/>
<dbReference type="EMBL" id="FN554889">
    <property type="protein sequence ID" value="CBG68396.1"/>
    <property type="molecule type" value="Genomic_DNA"/>
</dbReference>
<dbReference type="AlphaFoldDB" id="C9Z6K5"/>
<gene>
    <name evidence="2" type="ordered locus">SCAB_12321</name>
</gene>
<accession>C9Z6K5</accession>
<feature type="region of interest" description="Disordered" evidence="1">
    <location>
        <begin position="16"/>
        <end position="35"/>
    </location>
</feature>
<keyword evidence="3" id="KW-1185">Reference proteome</keyword>
<protein>
    <recommendedName>
        <fullName evidence="4">FXSXX-COOH protein</fullName>
    </recommendedName>
</protein>
<dbReference type="HOGENOM" id="CLU_2541256_0_0_11"/>
<sequence>MDREYIRAGRLFRAHRLSGRQQGMDAPRNSQNRTPLVDISEVSPGRLEAVAGKDTVLGHAVRRHLHERGNSSRTTDVVFESAL</sequence>
<dbReference type="RefSeq" id="WP_012999126.1">
    <property type="nucleotide sequence ID" value="NC_013929.1"/>
</dbReference>
<dbReference type="GeneID" id="24314046"/>
<evidence type="ECO:0000313" key="2">
    <source>
        <dbReference type="EMBL" id="CBG68396.1"/>
    </source>
</evidence>
<reference evidence="2 3" key="1">
    <citation type="journal article" date="2010" name="Mol. Plant Microbe Interact.">
        <title>Streptomyces scabies 87-22 contains a coronafacic acid-like biosynthetic cluster that contributes to plant-microbe interactions.</title>
        <authorList>
            <person name="Bignell D.R."/>
            <person name="Seipke R.F."/>
            <person name="Huguet-Tapia J.C."/>
            <person name="Chambers A.H."/>
            <person name="Parry R.J."/>
            <person name="Loria R."/>
        </authorList>
    </citation>
    <scope>NUCLEOTIDE SEQUENCE [LARGE SCALE GENOMIC DNA]</scope>
    <source>
        <strain evidence="2 3">87.22</strain>
    </source>
</reference>
<dbReference type="KEGG" id="scb:SCAB_12321"/>
<dbReference type="InterPro" id="IPR026334">
    <property type="entry name" value="FxSxx-COOH"/>
</dbReference>
<evidence type="ECO:0000313" key="3">
    <source>
        <dbReference type="Proteomes" id="UP000001444"/>
    </source>
</evidence>
<organism evidence="2 3">
    <name type="scientific">Streptomyces scabiei (strain 87.22)</name>
    <dbReference type="NCBI Taxonomy" id="680198"/>
    <lineage>
        <taxon>Bacteria</taxon>
        <taxon>Bacillati</taxon>
        <taxon>Actinomycetota</taxon>
        <taxon>Actinomycetes</taxon>
        <taxon>Kitasatosporales</taxon>
        <taxon>Streptomycetaceae</taxon>
        <taxon>Streptomyces</taxon>
    </lineage>
</organism>
<name>C9Z6K5_STRSW</name>